<feature type="region of interest" description="Disordered" evidence="1">
    <location>
        <begin position="973"/>
        <end position="1021"/>
    </location>
</feature>
<evidence type="ECO:0000313" key="2">
    <source>
        <dbReference type="EMBL" id="CEL67920.1"/>
    </source>
</evidence>
<protein>
    <submittedName>
        <fullName evidence="2">Uncharacterized protein</fullName>
    </submittedName>
</protein>
<feature type="compositionally biased region" description="Basic and acidic residues" evidence="1">
    <location>
        <begin position="831"/>
        <end position="844"/>
    </location>
</feature>
<feature type="compositionally biased region" description="Basic and acidic residues" evidence="1">
    <location>
        <begin position="579"/>
        <end position="608"/>
    </location>
</feature>
<feature type="compositionally biased region" description="Polar residues" evidence="1">
    <location>
        <begin position="3042"/>
        <end position="3058"/>
    </location>
</feature>
<feature type="compositionally biased region" description="Polar residues" evidence="1">
    <location>
        <begin position="3401"/>
        <end position="3410"/>
    </location>
</feature>
<feature type="compositionally biased region" description="Polar residues" evidence="1">
    <location>
        <begin position="2273"/>
        <end position="2285"/>
    </location>
</feature>
<feature type="region of interest" description="Disordered" evidence="1">
    <location>
        <begin position="1752"/>
        <end position="1779"/>
    </location>
</feature>
<feature type="compositionally biased region" description="Low complexity" evidence="1">
    <location>
        <begin position="316"/>
        <end position="336"/>
    </location>
</feature>
<feature type="compositionally biased region" description="Low complexity" evidence="1">
    <location>
        <begin position="1231"/>
        <end position="1249"/>
    </location>
</feature>
<feature type="region of interest" description="Disordered" evidence="1">
    <location>
        <begin position="297"/>
        <end position="336"/>
    </location>
</feature>
<feature type="region of interest" description="Disordered" evidence="1">
    <location>
        <begin position="1947"/>
        <end position="1988"/>
    </location>
</feature>
<feature type="compositionally biased region" description="Basic and acidic residues" evidence="1">
    <location>
        <begin position="1502"/>
        <end position="1514"/>
    </location>
</feature>
<feature type="compositionally biased region" description="Basic and acidic residues" evidence="1">
    <location>
        <begin position="3357"/>
        <end position="3372"/>
    </location>
</feature>
<feature type="region of interest" description="Disordered" evidence="1">
    <location>
        <begin position="796"/>
        <end position="846"/>
    </location>
</feature>
<feature type="compositionally biased region" description="Polar residues" evidence="1">
    <location>
        <begin position="89"/>
        <end position="101"/>
    </location>
</feature>
<feature type="region of interest" description="Disordered" evidence="1">
    <location>
        <begin position="2971"/>
        <end position="3236"/>
    </location>
</feature>
<feature type="compositionally biased region" description="Polar residues" evidence="1">
    <location>
        <begin position="1447"/>
        <end position="1461"/>
    </location>
</feature>
<organism evidence="2">
    <name type="scientific">Neospora caninum (strain Liverpool)</name>
    <dbReference type="NCBI Taxonomy" id="572307"/>
    <lineage>
        <taxon>Eukaryota</taxon>
        <taxon>Sar</taxon>
        <taxon>Alveolata</taxon>
        <taxon>Apicomplexa</taxon>
        <taxon>Conoidasida</taxon>
        <taxon>Coccidia</taxon>
        <taxon>Eucoccidiorida</taxon>
        <taxon>Eimeriorina</taxon>
        <taxon>Sarcocystidae</taxon>
        <taxon>Neospora</taxon>
    </lineage>
</organism>
<proteinExistence type="predicted"/>
<feature type="compositionally biased region" description="Polar residues" evidence="1">
    <location>
        <begin position="2950"/>
        <end position="2959"/>
    </location>
</feature>
<name>A0A0F7UHB9_NEOCL</name>
<feature type="compositionally biased region" description="Basic and acidic residues" evidence="1">
    <location>
        <begin position="3008"/>
        <end position="3035"/>
    </location>
</feature>
<feature type="compositionally biased region" description="Polar residues" evidence="1">
    <location>
        <begin position="1947"/>
        <end position="1969"/>
    </location>
</feature>
<gene>
    <name evidence="2" type="ORF">BN1204_037050</name>
</gene>
<feature type="region of interest" description="Disordered" evidence="1">
    <location>
        <begin position="2803"/>
        <end position="2826"/>
    </location>
</feature>
<feature type="compositionally biased region" description="Basic and acidic residues" evidence="1">
    <location>
        <begin position="3421"/>
        <end position="3434"/>
    </location>
</feature>
<feature type="compositionally biased region" description="Polar residues" evidence="1">
    <location>
        <begin position="261"/>
        <end position="280"/>
    </location>
</feature>
<feature type="compositionally biased region" description="Low complexity" evidence="1">
    <location>
        <begin position="65"/>
        <end position="88"/>
    </location>
</feature>
<feature type="region of interest" description="Disordered" evidence="1">
    <location>
        <begin position="2609"/>
        <end position="2639"/>
    </location>
</feature>
<accession>A0A0F7UHB9</accession>
<feature type="region of interest" description="Disordered" evidence="1">
    <location>
        <begin position="3261"/>
        <end position="3372"/>
    </location>
</feature>
<feature type="compositionally biased region" description="Basic and acidic residues" evidence="1">
    <location>
        <begin position="3200"/>
        <end position="3233"/>
    </location>
</feature>
<feature type="compositionally biased region" description="Polar residues" evidence="1">
    <location>
        <begin position="2748"/>
        <end position="2762"/>
    </location>
</feature>
<feature type="region of interest" description="Disordered" evidence="1">
    <location>
        <begin position="700"/>
        <end position="772"/>
    </location>
</feature>
<feature type="compositionally biased region" description="Basic and acidic residues" evidence="1">
    <location>
        <begin position="1424"/>
        <end position="1438"/>
    </location>
</feature>
<feature type="region of interest" description="Disordered" evidence="1">
    <location>
        <begin position="227"/>
        <end position="284"/>
    </location>
</feature>
<feature type="region of interest" description="Disordered" evidence="1">
    <location>
        <begin position="2846"/>
        <end position="2959"/>
    </location>
</feature>
<feature type="compositionally biased region" description="Low complexity" evidence="1">
    <location>
        <begin position="3106"/>
        <end position="3118"/>
    </location>
</feature>
<feature type="compositionally biased region" description="Basic and acidic residues" evidence="1">
    <location>
        <begin position="2246"/>
        <end position="2272"/>
    </location>
</feature>
<feature type="region of interest" description="Disordered" evidence="1">
    <location>
        <begin position="2715"/>
        <end position="2782"/>
    </location>
</feature>
<dbReference type="EMBL" id="LN714483">
    <property type="protein sequence ID" value="CEL67920.1"/>
    <property type="molecule type" value="Genomic_DNA"/>
</dbReference>
<feature type="compositionally biased region" description="Basic and acidic residues" evidence="1">
    <location>
        <begin position="3072"/>
        <end position="3087"/>
    </location>
</feature>
<feature type="compositionally biased region" description="Basic and acidic residues" evidence="1">
    <location>
        <begin position="1269"/>
        <end position="1286"/>
    </location>
</feature>
<feature type="compositionally biased region" description="Polar residues" evidence="1">
    <location>
        <begin position="111"/>
        <end position="120"/>
    </location>
</feature>
<feature type="region of interest" description="Disordered" evidence="1">
    <location>
        <begin position="508"/>
        <end position="609"/>
    </location>
</feature>
<feature type="compositionally biased region" description="Low complexity" evidence="1">
    <location>
        <begin position="729"/>
        <end position="742"/>
    </location>
</feature>
<feature type="compositionally biased region" description="Low complexity" evidence="1">
    <location>
        <begin position="797"/>
        <end position="813"/>
    </location>
</feature>
<feature type="compositionally biased region" description="Low complexity" evidence="1">
    <location>
        <begin position="2911"/>
        <end position="2920"/>
    </location>
</feature>
<feature type="region of interest" description="Disordered" evidence="1">
    <location>
        <begin position="1201"/>
        <end position="1286"/>
    </location>
</feature>
<feature type="region of interest" description="Disordered" evidence="1">
    <location>
        <begin position="63"/>
        <end position="121"/>
    </location>
</feature>
<feature type="compositionally biased region" description="Basic and acidic residues" evidence="1">
    <location>
        <begin position="1682"/>
        <end position="1692"/>
    </location>
</feature>
<feature type="region of interest" description="Disordered" evidence="1">
    <location>
        <begin position="2221"/>
        <end position="2290"/>
    </location>
</feature>
<feature type="region of interest" description="Disordered" evidence="1">
    <location>
        <begin position="2451"/>
        <end position="2481"/>
    </location>
</feature>
<feature type="region of interest" description="Disordered" evidence="1">
    <location>
        <begin position="1424"/>
        <end position="1461"/>
    </location>
</feature>
<feature type="region of interest" description="Disordered" evidence="1">
    <location>
        <begin position="863"/>
        <end position="882"/>
    </location>
</feature>
<feature type="compositionally biased region" description="Polar residues" evidence="1">
    <location>
        <begin position="2047"/>
        <end position="2057"/>
    </location>
</feature>
<sequence length="3460" mass="364668">MPSPSVQHSGASPAVSIEGSAVANKKIDGRGYHPFDLLYQLHTTGLTLSVGWRNVPSRQSLMRPSFHQSSSHSSALHSASNSSHVSASLPSTDTDSASSISETKKDHSATADHQTVSAPQPQLAVSKGFSVASDGSQNVFETINAVVCIPLKSGSEAARLFLRRIDNDSPSQQFTSSVEFTLNPQTVTFLPLDPSELNDTSLCPENLYGQDRVLQTGVQDGVKCAEQGISTPSSAPVSPDGGVKDNEESTESRAKPATFPRCSTESPRSCPTDTNTSSSKAPGCRECSYISREGATSPDCQVPSACPAEPTSNSLRSVPVVSPSSPAPARAPSASGSGCCEAGLSSSSVPSDAKLSPSSYVDSVGLCGDSTHPVSPSEPSRERQAVVLQGPDGVEVVIRCRSGEPETSWAVGSQSDKIVRPDSGTDLPCTVVCEALRILQLYGFRQSALLSSLTDPSSSEKGCGDLAKATAKLNLQVLCNVALASPPAIPSVALEGTVTAAQPVAIPPELGSAPECRQSSATEKTELTGNLKAFKQASKMGGLPTDGDGSEECGRSDQGCSRATRPVRGASATVSPKLRPSECDRSDRGDGTDEKPQKKAEGSEERQHGTCVALDRMLQSLGYSHSSVDLSLVYLAAAGLLVSFLCTRASRHPVAIQTQGDKAKSPPVSSDAPMRSLFPISSGTFFPTQSGHAVSPLLIAHQPPQSGDMTNPWPPVDSNEVTTASMVDSGPASAASESCASAKNTVERSSATPPEGQEHSSTSPKDSDPSSRYRLAAVAASALAAAVARKQRREASDSQAAAAGQAQVDQQNQEKCPFLTESVLGRRHHERREEPKRRGNENKSDPLFQFLLLDSLQKASFRAPQQPDQAQETLVEGSKSPETARATETFLCQPDKDNGRVFSSNGVESQATPVSRHTQQSLRVHTHVPEGDNNLARRQGRHDERTSATAWVHRGLGDGPRMPRMLSISEEHDGQDDFASENVRSGPQSAGHRLARKDSSGVNERVVSARGETSSTPHGQERVWATSLSSQGDMQVRHTKGHQSASVCEPCEFPNKRRHLQPSAPFPGRSEAERQGFRGLVDGRDASAGAEPDPTLRQSSGALETILDRQRTLNHLPAAGSGARELARSALRHAPSKKMNLTKAIASSLADAGRLGVSTLLMRESQLQTAAGVLGDEALQRYMRAASALLHPNVNTSDDATLHSSGILADNQPSDEDPASPGTSTIPLFVPSSSPVSSGQSLSSGSGKPTHAVEHTPGRLGEGIARRSGNKESCGDDSKTEDAKRFSPVEMNNSSATAAATAAAVAALLAWKKPHGVFGRVSADCDGSDEKNSLLANEGPTKESPSLERHGKDEGEELICTKPREHALVRHSKQEQAFAHMLPRGVLLDAARVLLATSGRQRNDGGNPLPLNPAMVQLLLPTSHDSEGSKHEHEDRATRSPPCEAPRQSQPPSGGSFQASRASLAARACTAYDVRAPKSTHSLACDSPTKAPSNPGGAYQTERGRDAYRGEPPHSRTGQPTASDAHLASHRLLESVNASDDELVEATAAALRAIGRLLTLRASRLPTRQTPAGRPVHASSKPCSFEEAHSGVQAAAACSGVQKVGSGVLLSKSLPSLLRSISMTELALRKGTAVLTPALEAALLREGSPSSHKVQSLTGAHGTCESLSGLHNDALRARKGNRQLDDETERSGRQAYEAFSRREDVDGEPTAAAGKHARNATYAVPAHGSGTDREGTDSLSPLRLLQQLARLHSLSHSNGRRGASRGKEEPGVFGRKGVVLQETEQVSGEEAELNGEGGAFPSASSLEARALRPVAPQAERDSESADSGRLSSCPPPPPLSSLDPEEAFAEIRACQAPPPSPAHATPTFPKGPLEKAALPSSILDQQQSRKDVQEISRGASCAEDLAKANAFRKQVPKQGSSLGGPSSFANDQGVLQLLLQAHESLQRSLASNASSDQATAHTREASASANRREDRHWADRRQVTPRALLKTARREAMKLLGFQVASGKQRETGKGDQPSHGTSSSREIKAIFEQPPALPSRCDETAEASQPDLTQSSKRSKPLNPYATPFVPRFALASPGGVAASATPLGSGAIAPSVSRQSVEATPVSSLSSVPAARAAVASLGGSGDAQERLEAWGVSPRRAVSEKNSDILALLGAVRSERRSSEPQKVVLDSPLHNLLQKNVATRRADRPRRLRQLPEILHADSQAFLAALRRELAPTREAQEGHGEPSPAPLKTRLPGPLASKEDLRTRHSAEGLEDVGERAMREADSRQGSALSRGNKQTLRPDGRLHLDTLLPPHAFQKTAVAQTHQSGLSSLLPHHVSPALPHIINIAPGVQAEKAFFLQSAAKKQPVAGWPQLHLSRLLVPETDLRTSGSAREVTRNANVRSGVQRTEWHLGDNAGGGAFGNTDRSQTNTGLFSSALSQDHLTLLNLQHRMHALQQQANQVRISSTSSNVERHPYSSPLPPQADCPSSVGKQPLTSVQSKSQAFAADRLRPGAATEATRLHYTSGLDSLLPGDSRMQTALKSTPAAVAGHTLFLTRALGEHAAQRDAEASHSTRSILPPVRLPDSNAQRMGVSYLLGSTGVAPVAAAETTAANLCREQTAETVPAASDGRDSSRRCRPPVNQADGKPNGVTQGEALGSHVAVRKGRNVFPSSENQLSLTQPTQLLQATLLALSRGGSSLSPALLGALGAAAASPEVLLGHLRSLTGGVIRRPSGSERALGEAEPRRGVSSSDVFRDASKQEPSSDSAQTNTGEQSSERGAVDRLPSPQMHHGRPGVYSKVQLLKSSQALLRQQERKTRARTKAGYCDSSADGSGDEETNLVRQSLPFVERVAPAVEAAPAHGVRDATRAPLSPGIHTGPRMLPPGRSKVTGLQGSKVTSRAPPLLPNIFPPSAAGDEGRMRGAAEAGALPEAEQQRVRERQPKLSPAAEGIQAVASPAGATCGSSRPSSAASVFATVDRAVRDAHSKTADEEGTSQKGSSAADEQDAPLRLPRRRGSVPTHDKGKDQKPSETERGGGERMQGREGGKPRKRRGSTSLVSPSAKAVTTRSAAASVPAARLPKTVFAEDSRDTKTEKKTGEKTLVGEAGGKDAPPRQSISAALGAQLSQGAGKLRGGKRGNHTQRGSSSSSRQEGNQAQSRGKVAAESSCAPEAADGCACPVPRQDSQKLPAAPTEFYGVDSRSGVETAGGMQKVEDVQKDVEPSEGGKRQGMPEDSESHTKKETVHQKVQKRAFQPALVAQASASVVWHLEDVKDGTGERTGASVSACVWSSSETNKPKDVKPLAGSRPKHHGKAKVPTGKQIENAGLSAVPPESSKHDGDDAEDPSSGTHEVKLKLEQQGARPTAASHPSDEIYEKKEKNKEETSVLLASDVLKNTPSHDTAVSISILGAKKTGQSIRTANTEGACKPALGDLQKERDNSEKKTTHGTDNSGEQGSRHVQMARAGTAAERGR</sequence>
<feature type="region of interest" description="Disordered" evidence="1">
    <location>
        <begin position="1812"/>
        <end position="1896"/>
    </location>
</feature>
<feature type="region of interest" description="Disordered" evidence="1">
    <location>
        <begin position="1479"/>
        <end position="1525"/>
    </location>
</feature>
<feature type="compositionally biased region" description="Basic and acidic residues" evidence="1">
    <location>
        <begin position="2921"/>
        <end position="2930"/>
    </location>
</feature>
<feature type="region of interest" description="Disordered" evidence="1">
    <location>
        <begin position="3401"/>
        <end position="3460"/>
    </location>
</feature>
<feature type="compositionally biased region" description="Basic and acidic residues" evidence="1">
    <location>
        <begin position="1970"/>
        <end position="1982"/>
    </location>
</feature>
<feature type="region of interest" description="Disordered" evidence="1">
    <location>
        <begin position="2002"/>
        <end position="2065"/>
    </location>
</feature>
<feature type="region of interest" description="Disordered" evidence="1">
    <location>
        <begin position="1678"/>
        <end position="1737"/>
    </location>
</feature>
<feature type="region of interest" description="Disordered" evidence="1">
    <location>
        <begin position="1327"/>
        <end position="1354"/>
    </location>
</feature>
<feature type="compositionally biased region" description="Basic and acidic residues" evidence="1">
    <location>
        <begin position="242"/>
        <end position="254"/>
    </location>
</feature>
<reference evidence="2" key="1">
    <citation type="journal article" date="2015" name="PLoS ONE">
        <title>Comprehensive Evaluation of Toxoplasma gondii VEG and Neospora caninum LIV Genomes with Tachyzoite Stage Transcriptome and Proteome Defines Novel Transcript Features.</title>
        <authorList>
            <person name="Ramaprasad A."/>
            <person name="Mourier T."/>
            <person name="Naeem R."/>
            <person name="Malas T.B."/>
            <person name="Moussa E."/>
            <person name="Panigrahi A."/>
            <person name="Vermont S.J."/>
            <person name="Otto T.D."/>
            <person name="Wastling J."/>
            <person name="Pain A."/>
        </authorList>
    </citation>
    <scope>NUCLEOTIDE SEQUENCE</scope>
    <source>
        <strain evidence="2">Liverpool</strain>
    </source>
</reference>
<feature type="compositionally biased region" description="Polar residues" evidence="1">
    <location>
        <begin position="743"/>
        <end position="752"/>
    </location>
</feature>
<evidence type="ECO:0000256" key="1">
    <source>
        <dbReference type="SAM" id="MobiDB-lite"/>
    </source>
</evidence>